<dbReference type="AlphaFoldDB" id="A0A368TX02"/>
<evidence type="ECO:0000313" key="2">
    <source>
        <dbReference type="Proteomes" id="UP000253204"/>
    </source>
</evidence>
<dbReference type="RefSeq" id="WP_114487592.1">
    <property type="nucleotide sequence ID" value="NZ_CBCSHM010000048.1"/>
</dbReference>
<organism evidence="1 2">
    <name type="scientific">Vreelandella rituensis</name>
    <dbReference type="NCBI Taxonomy" id="2282306"/>
    <lineage>
        <taxon>Bacteria</taxon>
        <taxon>Pseudomonadati</taxon>
        <taxon>Pseudomonadota</taxon>
        <taxon>Gammaproteobacteria</taxon>
        <taxon>Oceanospirillales</taxon>
        <taxon>Halomonadaceae</taxon>
        <taxon>Vreelandella</taxon>
    </lineage>
</organism>
<name>A0A368TX02_9GAMM</name>
<comment type="caution">
    <text evidence="1">The sequence shown here is derived from an EMBL/GenBank/DDBJ whole genome shotgun (WGS) entry which is preliminary data.</text>
</comment>
<accession>A0A368TX02</accession>
<gene>
    <name evidence="1" type="ORF">DU506_14350</name>
</gene>
<proteinExistence type="predicted"/>
<dbReference type="Proteomes" id="UP000253204">
    <property type="component" value="Unassembled WGS sequence"/>
</dbReference>
<reference evidence="1 2" key="1">
    <citation type="submission" date="2018-07" db="EMBL/GenBank/DDBJ databases">
        <title>Halomonas rutogse sp. nov., isolated from Lake TangqianCo on Tibetan Plateau.</title>
        <authorList>
            <person name="Lu H."/>
            <person name="Xing P."/>
            <person name="Wu Q."/>
        </authorList>
    </citation>
    <scope>NUCLEOTIDE SEQUENCE [LARGE SCALE GENOMIC DNA]</scope>
    <source>
        <strain evidence="1 2">TQ8S</strain>
    </source>
</reference>
<sequence>MYKALVVSSKSYLDFPRSLEYDEHLEVGDTIDILGENMTVLAVRPAENVDDHDFIITVEGRYDASQA</sequence>
<dbReference type="EMBL" id="QPIJ01000037">
    <property type="protein sequence ID" value="RCV88757.1"/>
    <property type="molecule type" value="Genomic_DNA"/>
</dbReference>
<keyword evidence="2" id="KW-1185">Reference proteome</keyword>
<evidence type="ECO:0000313" key="1">
    <source>
        <dbReference type="EMBL" id="RCV88757.1"/>
    </source>
</evidence>
<protein>
    <submittedName>
        <fullName evidence="1">Uncharacterized protein</fullName>
    </submittedName>
</protein>